<dbReference type="Gene3D" id="1.10.287.70">
    <property type="match status" value="1"/>
</dbReference>
<accession>A0A9W9YFP8</accession>
<keyword evidence="5" id="KW-0406">Ion transport</keyword>
<keyword evidence="8" id="KW-0175">Coiled coil</keyword>
<feature type="domain" description="Potassium channel" evidence="11">
    <location>
        <begin position="120"/>
        <end position="171"/>
    </location>
</feature>
<dbReference type="OrthoDB" id="415460at2759"/>
<dbReference type="AlphaFoldDB" id="A0A9W9YFP8"/>
<comment type="subcellular location">
    <subcellularLocation>
        <location evidence="1">Membrane</location>
        <topology evidence="1">Multi-pass membrane protein</topology>
    </subcellularLocation>
</comment>
<evidence type="ECO:0000256" key="6">
    <source>
        <dbReference type="ARBA" id="ARBA00023136"/>
    </source>
</evidence>
<proteinExistence type="predicted"/>
<keyword evidence="7" id="KW-0407">Ion channel</keyword>
<keyword evidence="6 9" id="KW-0472">Membrane</keyword>
<dbReference type="Pfam" id="PF07885">
    <property type="entry name" value="Ion_trans_2"/>
    <property type="match status" value="1"/>
</dbReference>
<evidence type="ECO:0000256" key="2">
    <source>
        <dbReference type="ARBA" id="ARBA00022448"/>
    </source>
</evidence>
<feature type="coiled-coil region" evidence="8">
    <location>
        <begin position="351"/>
        <end position="385"/>
    </location>
</feature>
<evidence type="ECO:0000256" key="10">
    <source>
        <dbReference type="SAM" id="SignalP"/>
    </source>
</evidence>
<keyword evidence="4 9" id="KW-1133">Transmembrane helix</keyword>
<dbReference type="GO" id="GO:0008076">
    <property type="term" value="C:voltage-gated potassium channel complex"/>
    <property type="evidence" value="ECO:0007669"/>
    <property type="project" value="InterPro"/>
</dbReference>
<dbReference type="GO" id="GO:0015276">
    <property type="term" value="F:ligand-gated monoatomic ion channel activity"/>
    <property type="evidence" value="ECO:0007669"/>
    <property type="project" value="InterPro"/>
</dbReference>
<dbReference type="PANTHER" id="PTHR11537">
    <property type="entry name" value="VOLTAGE-GATED POTASSIUM CHANNEL"/>
    <property type="match status" value="1"/>
</dbReference>
<dbReference type="InterPro" id="IPR028325">
    <property type="entry name" value="VG_K_chnl"/>
</dbReference>
<sequence length="397" mass="45094">MATSARIALISTVLTLAMTHYTLADGECPDDNTNLLDETGCPTKDISVMMISFPPYVIFEDDDNGEQFARGIHYTFHDIVKSHGYVLIGLIDQYNTKARDLEFHVKNEEFPMSFTRGSYEGFWWAFISMTTVGYGDKTPRSFFGRLFGVLWILLGLIVITMFTATVTSALTHSSSPEFTNALEGQNVAVFNESNAESEAIYLGATPREYKEFKAMHKDLLDEKVEVEGVFMERLRAFYYYRDYVEDGDNDNLRVFATVPTEITYKMALKKITTCNFLRKNFCFRHRLKNPLIDSLIKKYTTPLKAFKPSKDIEGLLSGNSEYSSILLLIVMGVFLDVKSQRAASDVNLLHLNSTLRQLEGLEQNLEKLSTQVQTMKENLTSATDNNLKLAEFSDRIV</sequence>
<protein>
    <recommendedName>
        <fullName evidence="11">Potassium channel domain-containing protein</fullName>
    </recommendedName>
</protein>
<keyword evidence="10" id="KW-0732">Signal</keyword>
<dbReference type="GO" id="GO:0005251">
    <property type="term" value="F:delayed rectifier potassium channel activity"/>
    <property type="evidence" value="ECO:0007669"/>
    <property type="project" value="TreeGrafter"/>
</dbReference>
<evidence type="ECO:0000256" key="8">
    <source>
        <dbReference type="SAM" id="Coils"/>
    </source>
</evidence>
<evidence type="ECO:0000256" key="4">
    <source>
        <dbReference type="ARBA" id="ARBA00022989"/>
    </source>
</evidence>
<feature type="chain" id="PRO_5040803309" description="Potassium channel domain-containing protein" evidence="10">
    <location>
        <begin position="25"/>
        <end position="397"/>
    </location>
</feature>
<dbReference type="SUPFAM" id="SSF81324">
    <property type="entry name" value="Voltage-gated potassium channels"/>
    <property type="match status" value="1"/>
</dbReference>
<keyword evidence="13" id="KW-1185">Reference proteome</keyword>
<dbReference type="EMBL" id="MU827785">
    <property type="protein sequence ID" value="KAJ7333696.1"/>
    <property type="molecule type" value="Genomic_DNA"/>
</dbReference>
<gene>
    <name evidence="12" type="ORF">OS493_015779</name>
</gene>
<feature type="signal peptide" evidence="10">
    <location>
        <begin position="1"/>
        <end position="24"/>
    </location>
</feature>
<dbReference type="PRINTS" id="PR00169">
    <property type="entry name" value="KCHANNEL"/>
</dbReference>
<evidence type="ECO:0000256" key="9">
    <source>
        <dbReference type="SAM" id="Phobius"/>
    </source>
</evidence>
<keyword evidence="3 9" id="KW-0812">Transmembrane</keyword>
<name>A0A9W9YFP8_9CNID</name>
<evidence type="ECO:0000256" key="1">
    <source>
        <dbReference type="ARBA" id="ARBA00004141"/>
    </source>
</evidence>
<evidence type="ECO:0000256" key="5">
    <source>
        <dbReference type="ARBA" id="ARBA00023065"/>
    </source>
</evidence>
<comment type="caution">
    <text evidence="12">The sequence shown here is derived from an EMBL/GenBank/DDBJ whole genome shotgun (WGS) entry which is preliminary data.</text>
</comment>
<keyword evidence="2" id="KW-0813">Transport</keyword>
<dbReference type="InterPro" id="IPR013099">
    <property type="entry name" value="K_chnl_dom"/>
</dbReference>
<evidence type="ECO:0000313" key="12">
    <source>
        <dbReference type="EMBL" id="KAJ7333696.1"/>
    </source>
</evidence>
<evidence type="ECO:0000259" key="11">
    <source>
        <dbReference type="Pfam" id="PF07885"/>
    </source>
</evidence>
<feature type="transmembrane region" description="Helical" evidence="9">
    <location>
        <begin position="146"/>
        <end position="170"/>
    </location>
</feature>
<evidence type="ECO:0000256" key="3">
    <source>
        <dbReference type="ARBA" id="ARBA00022692"/>
    </source>
</evidence>
<evidence type="ECO:0000256" key="7">
    <source>
        <dbReference type="ARBA" id="ARBA00023303"/>
    </source>
</evidence>
<dbReference type="Proteomes" id="UP001163046">
    <property type="component" value="Unassembled WGS sequence"/>
</dbReference>
<organism evidence="12 13">
    <name type="scientific">Desmophyllum pertusum</name>
    <dbReference type="NCBI Taxonomy" id="174260"/>
    <lineage>
        <taxon>Eukaryota</taxon>
        <taxon>Metazoa</taxon>
        <taxon>Cnidaria</taxon>
        <taxon>Anthozoa</taxon>
        <taxon>Hexacorallia</taxon>
        <taxon>Scleractinia</taxon>
        <taxon>Caryophylliina</taxon>
        <taxon>Caryophylliidae</taxon>
        <taxon>Desmophyllum</taxon>
    </lineage>
</organism>
<dbReference type="GO" id="GO:0001508">
    <property type="term" value="P:action potential"/>
    <property type="evidence" value="ECO:0007669"/>
    <property type="project" value="TreeGrafter"/>
</dbReference>
<evidence type="ECO:0000313" key="13">
    <source>
        <dbReference type="Proteomes" id="UP001163046"/>
    </source>
</evidence>
<reference evidence="12" key="1">
    <citation type="submission" date="2023-01" db="EMBL/GenBank/DDBJ databases">
        <title>Genome assembly of the deep-sea coral Lophelia pertusa.</title>
        <authorList>
            <person name="Herrera S."/>
            <person name="Cordes E."/>
        </authorList>
    </citation>
    <scope>NUCLEOTIDE SEQUENCE</scope>
    <source>
        <strain evidence="12">USNM1676648</strain>
        <tissue evidence="12">Polyp</tissue>
    </source>
</reference>
<dbReference type="PANTHER" id="PTHR11537:SF252">
    <property type="entry name" value="POTASSIUM VOLTAGE-GATED CHANNEL PROTEIN SHAW"/>
    <property type="match status" value="1"/>
</dbReference>